<feature type="transmembrane region" description="Helical" evidence="2">
    <location>
        <begin position="21"/>
        <end position="42"/>
    </location>
</feature>
<sequence>MDIKAIFAIIRYALKELMLRRIPATILFIAIAFTVFLVGVNLPQNFTSTALVQAERKNILEPLLRGRAEATEITPVSIVLETLYSERLLSRVAIRLELTNAESTPEEVTAARRKIAREMYHEIKDDNVLRLFYTSSSPEQSHENLSAVVSVFREDANKQQRDESEEAYQFISEQVDKYREQLTEAERRLSDYKLNNMDGTEAESLERVLQLRAEIEQIELTVEENQAKAVSLREQIKVEGELQQARMQLTTLQNQRLTLESNLQNLQLAFQDDYPDIISTKNQLEIVNQEIEDVRSQNPNLPSEVSNDEVSLFEGLRTALSNNELETESLNRRKQSLTRILERENDRADSLTVHQAKLAELTRDYDKTKQIYEELLQRRENASLSVTIDEAGQGMSYKFREMPTMPTSAEGPPPAIFIAVAPVLGIITLFGLSFAYVFLDPRIRYGVVSKAKIPEGIDIIVNIPSYKKEPIISLSSKTNWILFAVLVIAAGLYGYIAMEWLAAN</sequence>
<organism evidence="3 4">
    <name type="scientific">Sessilibacter corallicola</name>
    <dbReference type="NCBI Taxonomy" id="2904075"/>
    <lineage>
        <taxon>Bacteria</taxon>
        <taxon>Pseudomonadati</taxon>
        <taxon>Pseudomonadota</taxon>
        <taxon>Gammaproteobacteria</taxon>
        <taxon>Cellvibrionales</taxon>
        <taxon>Cellvibrionaceae</taxon>
        <taxon>Sessilibacter</taxon>
    </lineage>
</organism>
<dbReference type="PANTHER" id="PTHR32309:SF31">
    <property type="entry name" value="CAPSULAR EXOPOLYSACCHARIDE FAMILY"/>
    <property type="match status" value="1"/>
</dbReference>
<keyword evidence="2" id="KW-0812">Transmembrane</keyword>
<gene>
    <name evidence="3" type="ORF">NBRC116591_25320</name>
</gene>
<dbReference type="RefSeq" id="WP_233088242.1">
    <property type="nucleotide sequence ID" value="NZ_BAABWN010000008.1"/>
</dbReference>
<dbReference type="InterPro" id="IPR050445">
    <property type="entry name" value="Bact_polysacc_biosynth/exp"/>
</dbReference>
<proteinExistence type="predicted"/>
<feature type="coiled-coil region" evidence="1">
    <location>
        <begin position="161"/>
        <end position="297"/>
    </location>
</feature>
<comment type="caution">
    <text evidence="3">The sequence shown here is derived from an EMBL/GenBank/DDBJ whole genome shotgun (WGS) entry which is preliminary data.</text>
</comment>
<reference evidence="3 4" key="1">
    <citation type="submission" date="2024-04" db="EMBL/GenBank/DDBJ databases">
        <title>Draft genome sequence of Sessilibacter corallicola NBRC 116591.</title>
        <authorList>
            <person name="Miyakawa T."/>
            <person name="Kusuya Y."/>
            <person name="Miura T."/>
        </authorList>
    </citation>
    <scope>NUCLEOTIDE SEQUENCE [LARGE SCALE GENOMIC DNA]</scope>
    <source>
        <strain evidence="3 4">KU-00831-HH</strain>
    </source>
</reference>
<evidence type="ECO:0000256" key="1">
    <source>
        <dbReference type="SAM" id="Coils"/>
    </source>
</evidence>
<protein>
    <submittedName>
        <fullName evidence="3">Wzz/FepE/Etk N-terminal domain-containing protein</fullName>
    </submittedName>
</protein>
<dbReference type="Proteomes" id="UP001465153">
    <property type="component" value="Unassembled WGS sequence"/>
</dbReference>
<keyword evidence="2" id="KW-0472">Membrane</keyword>
<dbReference type="EMBL" id="BAABWN010000008">
    <property type="protein sequence ID" value="GAA6168721.1"/>
    <property type="molecule type" value="Genomic_DNA"/>
</dbReference>
<name>A0ABQ0AAT4_9GAMM</name>
<keyword evidence="4" id="KW-1185">Reference proteome</keyword>
<dbReference type="PANTHER" id="PTHR32309">
    <property type="entry name" value="TYROSINE-PROTEIN KINASE"/>
    <property type="match status" value="1"/>
</dbReference>
<evidence type="ECO:0000313" key="3">
    <source>
        <dbReference type="EMBL" id="GAA6168721.1"/>
    </source>
</evidence>
<accession>A0ABQ0AAT4</accession>
<evidence type="ECO:0000313" key="4">
    <source>
        <dbReference type="Proteomes" id="UP001465153"/>
    </source>
</evidence>
<feature type="transmembrane region" description="Helical" evidence="2">
    <location>
        <begin position="480"/>
        <end position="498"/>
    </location>
</feature>
<evidence type="ECO:0000256" key="2">
    <source>
        <dbReference type="SAM" id="Phobius"/>
    </source>
</evidence>
<feature type="transmembrane region" description="Helical" evidence="2">
    <location>
        <begin position="415"/>
        <end position="439"/>
    </location>
</feature>
<keyword evidence="1" id="KW-0175">Coiled coil</keyword>
<keyword evidence="2" id="KW-1133">Transmembrane helix</keyword>
<feature type="coiled-coil region" evidence="1">
    <location>
        <begin position="327"/>
        <end position="378"/>
    </location>
</feature>